<dbReference type="EMBL" id="JAOVZQ010000001">
    <property type="protein sequence ID" value="MCY0096589.1"/>
    <property type="molecule type" value="Genomic_DNA"/>
</dbReference>
<evidence type="ECO:0000313" key="2">
    <source>
        <dbReference type="Proteomes" id="UP001081283"/>
    </source>
</evidence>
<reference evidence="1" key="1">
    <citation type="submission" date="2022-10" db="EMBL/GenBank/DDBJ databases">
        <title>Hoeflea sp. J2-29, isolated from marine algae.</title>
        <authorList>
            <person name="Kristyanto S."/>
            <person name="Kim J.M."/>
            <person name="Jeon C.O."/>
        </authorList>
    </citation>
    <scope>NUCLEOTIDE SEQUENCE</scope>
    <source>
        <strain evidence="1">J2-29</strain>
    </source>
</reference>
<protein>
    <recommendedName>
        <fullName evidence="3">Baseplate protein J-like domain-containing protein</fullName>
    </recommendedName>
</protein>
<evidence type="ECO:0000313" key="1">
    <source>
        <dbReference type="EMBL" id="MCY0096589.1"/>
    </source>
</evidence>
<dbReference type="Proteomes" id="UP001081283">
    <property type="component" value="Unassembled WGS sequence"/>
</dbReference>
<comment type="caution">
    <text evidence="1">The sequence shown here is derived from an EMBL/GenBank/DDBJ whole genome shotgun (WGS) entry which is preliminary data.</text>
</comment>
<evidence type="ECO:0008006" key="3">
    <source>
        <dbReference type="Google" id="ProtNLM"/>
    </source>
</evidence>
<proteinExistence type="predicted"/>
<keyword evidence="2" id="KW-1185">Reference proteome</keyword>
<gene>
    <name evidence="1" type="ORF">OEG82_21610</name>
</gene>
<sequence length="951" mass="100654">MTMARDLTRWNRSGLSRFDYVNGGAAEWLEALRVHFLQLSAGKNNGSVLPAALPSDSGEFSAMLAGDSALSMDELSALGATWQFLEARETDPKFRGSNRARSFEEGVLARYYNNSPDQAQHISRAFARAVYLLSRSLDAYAQEGFITTVTQPENMRRLLAMTGFRATPPSSAQMPVALILKADSADESFEAGLQIEPRVPGEKAPLTFESLDPVDATPVLNKFDAAGKFEPSVAWSGNRTSETLVRFTTLSAVEGVARRSIGLLLRSNGAPLPLRVVEIDGRQISANRIPAAASPAQSESLLLAPSVSAVPRKTGPGWYPLNRDHGLRIGMAVAPSASATSGYRISAVAGSDVYLTDRDGAPATASISQLFEAVPESVLANASRNAAAVPPVPTLPFLLNTSPADLNALTVSPSAGPLPVSDSIRNSPEKQLFIDNVDVKVLEPGAWLVGELEDGGLAAFLIIASGQADDSTWVELEAADGQDTIHAIRTITAGFNASPVIAREKRSNSPLVQAGGMIRTGLAPDAIAETILGRRRNFLVVPDAPAGGAAYAISGRLQRQGQFLRINIDTGAALQDLRNSALTAGNVSIHGNVVTFGHGKTMPPTPLGSGSGTVEGQSFSFAGGPLATRLSAFDEGGVAPDLTVHVGQREYRRISSLDKLTGEDEAVYDIQVDVDGRNRFIFPRRLPTGTDNVVISRLRIGAGEIGNRVPEYAVTKLSKSKGSIASVVQPLAPQLGRDLQSIETLKKDNGRAIRNVSRAITDEDFAILAERHAGVWQASARSTIDGFGGGRIVVAVTIVPAGGGSIDSLTAPLAASLQAAAIPSVSVQISRFVPVRLTCSLTCVLKSGYTASDDMVSEIKAIVLARYGLQYRTIGDTLFVSGIVSAVEAHQAIDYLDMETDLKPEANGTLPAVKVVRNSDDSLQSVIAGKTESIFIESDDLTVVLTPSTER</sequence>
<accession>A0ABT3YL05</accession>
<organism evidence="1 2">
    <name type="scientific">Hoeflea ulvae</name>
    <dbReference type="NCBI Taxonomy" id="2983764"/>
    <lineage>
        <taxon>Bacteria</taxon>
        <taxon>Pseudomonadati</taxon>
        <taxon>Pseudomonadota</taxon>
        <taxon>Alphaproteobacteria</taxon>
        <taxon>Hyphomicrobiales</taxon>
        <taxon>Rhizobiaceae</taxon>
        <taxon>Hoeflea</taxon>
    </lineage>
</organism>
<dbReference type="RefSeq" id="WP_267614401.1">
    <property type="nucleotide sequence ID" value="NZ_JAOVZQ010000001.1"/>
</dbReference>
<name>A0ABT3YL05_9HYPH</name>